<evidence type="ECO:0000313" key="2">
    <source>
        <dbReference type="EMBL" id="UYO61183.1"/>
    </source>
</evidence>
<dbReference type="Proteomes" id="UP001163550">
    <property type="component" value="Chromosome"/>
</dbReference>
<name>A0ABY6HC82_9FIRM</name>
<accession>A0ABY6HC82</accession>
<feature type="transmembrane region" description="Helical" evidence="1">
    <location>
        <begin position="20"/>
        <end position="39"/>
    </location>
</feature>
<protein>
    <submittedName>
        <fullName evidence="2">Uncharacterized protein</fullName>
    </submittedName>
</protein>
<dbReference type="EMBL" id="CP087994">
    <property type="protein sequence ID" value="UYO61183.1"/>
    <property type="molecule type" value="Genomic_DNA"/>
</dbReference>
<organism evidence="2 3">
    <name type="scientific">Acetobacterium wieringae</name>
    <dbReference type="NCBI Taxonomy" id="52694"/>
    <lineage>
        <taxon>Bacteria</taxon>
        <taxon>Bacillati</taxon>
        <taxon>Bacillota</taxon>
        <taxon>Clostridia</taxon>
        <taxon>Eubacteriales</taxon>
        <taxon>Eubacteriaceae</taxon>
        <taxon>Acetobacterium</taxon>
    </lineage>
</organism>
<keyword evidence="1" id="KW-0472">Membrane</keyword>
<keyword evidence="3" id="KW-1185">Reference proteome</keyword>
<proteinExistence type="predicted"/>
<reference evidence="2" key="1">
    <citation type="submission" date="2021-11" db="EMBL/GenBank/DDBJ databases">
        <title>Isoprene-degrading acetogen.</title>
        <authorList>
            <person name="Yang Y."/>
            <person name="Jin H."/>
            <person name="Yan J."/>
        </authorList>
    </citation>
    <scope>NUCLEOTIDE SEQUENCE</scope>
    <source>
        <strain evidence="2">Berkeley</strain>
    </source>
</reference>
<sequence length="116" mass="13409">MKKNNTEPIPVFKWIWQSYLKTALIPLVVVELVFVGIYFSANNWSRWETTAALEESVNLELNLLAEKEAELIDKQIYDVGQVAALYQQQTSQAWQAHRLWAVTMLPVWLMPTTAPM</sequence>
<keyword evidence="1" id="KW-1133">Transmembrane helix</keyword>
<dbReference type="RefSeq" id="WP_228883686.1">
    <property type="nucleotide sequence ID" value="NZ_CABIIK010000057.1"/>
</dbReference>
<evidence type="ECO:0000256" key="1">
    <source>
        <dbReference type="SAM" id="Phobius"/>
    </source>
</evidence>
<evidence type="ECO:0000313" key="3">
    <source>
        <dbReference type="Proteomes" id="UP001163550"/>
    </source>
</evidence>
<keyword evidence="1" id="KW-0812">Transmembrane</keyword>
<gene>
    <name evidence="2" type="ORF">LNN31_10335</name>
</gene>